<dbReference type="PANTHER" id="PTHR33918:SF3">
    <property type="entry name" value="CYTOCHROME P450 FAMILY PROTEIN"/>
    <property type="match status" value="1"/>
</dbReference>
<dbReference type="EMBL" id="MNCJ02000328">
    <property type="protein sequence ID" value="KAF5775538.1"/>
    <property type="molecule type" value="Genomic_DNA"/>
</dbReference>
<dbReference type="PANTHER" id="PTHR33918">
    <property type="entry name" value="OS01G0704200 PROTEIN"/>
    <property type="match status" value="1"/>
</dbReference>
<sequence length="329" mass="36880">MSSVVQPPSTMASLVLPKTRSTNRKIWTPANYRLTFPHLLTKHRTVCCTNATPWDPPPVRYAVEEDNTKGEFLTPLTGPTTLFETHDSNQTKKVESVTTDTKRVTKGGFIRWPMWLLGPLVLLATGMVPTLWLPVSSIFLGPNIASLLSLTGLDCLFNLGASLFLLMADACSRDSRPNTPAQDPFRSRPPFGYRFWNMVATVSGFVFPLAMWFGSQKGVLTFFQPHISPISFGILLGPYLLLLGVQMLTEMLTWHWESPVWLVTPVVYEAYRVLQLMRGLKLGAELGAPSWTVDVIRGLVCWWVLVLGVQVMRVAWYAGFTAHLRGIQR</sequence>
<dbReference type="AlphaFoldDB" id="A0A251SYK0"/>
<proteinExistence type="predicted"/>
<keyword evidence="4" id="KW-1185">Reference proteome</keyword>
<organism evidence="3 4">
    <name type="scientific">Helianthus annuus</name>
    <name type="common">Common sunflower</name>
    <dbReference type="NCBI Taxonomy" id="4232"/>
    <lineage>
        <taxon>Eukaryota</taxon>
        <taxon>Viridiplantae</taxon>
        <taxon>Streptophyta</taxon>
        <taxon>Embryophyta</taxon>
        <taxon>Tracheophyta</taxon>
        <taxon>Spermatophyta</taxon>
        <taxon>Magnoliopsida</taxon>
        <taxon>eudicotyledons</taxon>
        <taxon>Gunneridae</taxon>
        <taxon>Pentapetalae</taxon>
        <taxon>asterids</taxon>
        <taxon>campanulids</taxon>
        <taxon>Asterales</taxon>
        <taxon>Asteraceae</taxon>
        <taxon>Asteroideae</taxon>
        <taxon>Heliantheae alliance</taxon>
        <taxon>Heliantheae</taxon>
        <taxon>Helianthus</taxon>
    </lineage>
</organism>
<keyword evidence="1" id="KW-0472">Membrane</keyword>
<protein>
    <recommendedName>
        <fullName evidence="5">Cytochrome P450 family protein</fullName>
    </recommendedName>
</protein>
<keyword evidence="1" id="KW-0812">Transmembrane</keyword>
<dbReference type="OMA" id="LMRIAWF"/>
<feature type="transmembrane region" description="Helical" evidence="1">
    <location>
        <begin position="195"/>
        <end position="214"/>
    </location>
</feature>
<dbReference type="OrthoDB" id="733635at2759"/>
<reference evidence="2" key="3">
    <citation type="submission" date="2020-06" db="EMBL/GenBank/DDBJ databases">
        <title>Helianthus annuus Genome sequencing and assembly Release 2.</title>
        <authorList>
            <person name="Gouzy J."/>
            <person name="Langlade N."/>
            <person name="Munos S."/>
        </authorList>
    </citation>
    <scope>NUCLEOTIDE SEQUENCE</scope>
    <source>
        <tissue evidence="2">Leaves</tissue>
    </source>
</reference>
<evidence type="ECO:0000256" key="1">
    <source>
        <dbReference type="SAM" id="Phobius"/>
    </source>
</evidence>
<dbReference type="EMBL" id="CM007902">
    <property type="protein sequence ID" value="OTG03346.1"/>
    <property type="molecule type" value="Genomic_DNA"/>
</dbReference>
<reference evidence="3" key="2">
    <citation type="submission" date="2017-02" db="EMBL/GenBank/DDBJ databases">
        <title>Sunflower complete genome.</title>
        <authorList>
            <person name="Langlade N."/>
            <person name="Munos S."/>
        </authorList>
    </citation>
    <scope>NUCLEOTIDE SEQUENCE [LARGE SCALE GENOMIC DNA]</scope>
    <source>
        <tissue evidence="3">Leaves</tissue>
    </source>
</reference>
<dbReference type="InParanoid" id="A0A251SYK0"/>
<evidence type="ECO:0008006" key="5">
    <source>
        <dbReference type="Google" id="ProtNLM"/>
    </source>
</evidence>
<feature type="transmembrane region" description="Helical" evidence="1">
    <location>
        <begin position="144"/>
        <end position="166"/>
    </location>
</feature>
<keyword evidence="1" id="KW-1133">Transmembrane helix</keyword>
<name>A0A251SYK0_HELAN</name>
<dbReference type="Gramene" id="mRNA:HanXRQr2_Chr13g0613171">
    <property type="protein sequence ID" value="CDS:HanXRQr2_Chr13g0613171.1"/>
    <property type="gene ID" value="HanXRQr2_Chr13g0613171"/>
</dbReference>
<evidence type="ECO:0000313" key="3">
    <source>
        <dbReference type="EMBL" id="OTG03346.1"/>
    </source>
</evidence>
<dbReference type="Proteomes" id="UP000215914">
    <property type="component" value="Chromosome 13"/>
</dbReference>
<feature type="transmembrane region" description="Helical" evidence="1">
    <location>
        <begin position="226"/>
        <end position="245"/>
    </location>
</feature>
<gene>
    <name evidence="3" type="ORF">HannXRQ_Chr13g0423061</name>
    <name evidence="2" type="ORF">HanXRQr2_Chr13g0613171</name>
</gene>
<evidence type="ECO:0000313" key="2">
    <source>
        <dbReference type="EMBL" id="KAF5775538.1"/>
    </source>
</evidence>
<reference evidence="2 4" key="1">
    <citation type="journal article" date="2017" name="Nature">
        <title>The sunflower genome provides insights into oil metabolism, flowering and Asterid evolution.</title>
        <authorList>
            <person name="Badouin H."/>
            <person name="Gouzy J."/>
            <person name="Grassa C.J."/>
            <person name="Murat F."/>
            <person name="Staton S.E."/>
            <person name="Cottret L."/>
            <person name="Lelandais-Briere C."/>
            <person name="Owens G.L."/>
            <person name="Carrere S."/>
            <person name="Mayjonade B."/>
            <person name="Legrand L."/>
            <person name="Gill N."/>
            <person name="Kane N.C."/>
            <person name="Bowers J.E."/>
            <person name="Hubner S."/>
            <person name="Bellec A."/>
            <person name="Berard A."/>
            <person name="Berges H."/>
            <person name="Blanchet N."/>
            <person name="Boniface M.C."/>
            <person name="Brunel D."/>
            <person name="Catrice O."/>
            <person name="Chaidir N."/>
            <person name="Claudel C."/>
            <person name="Donnadieu C."/>
            <person name="Faraut T."/>
            <person name="Fievet G."/>
            <person name="Helmstetter N."/>
            <person name="King M."/>
            <person name="Knapp S.J."/>
            <person name="Lai Z."/>
            <person name="Le Paslier M.C."/>
            <person name="Lippi Y."/>
            <person name="Lorenzon L."/>
            <person name="Mandel J.R."/>
            <person name="Marage G."/>
            <person name="Marchand G."/>
            <person name="Marquand E."/>
            <person name="Bret-Mestries E."/>
            <person name="Morien E."/>
            <person name="Nambeesan S."/>
            <person name="Nguyen T."/>
            <person name="Pegot-Espagnet P."/>
            <person name="Pouilly N."/>
            <person name="Raftis F."/>
            <person name="Sallet E."/>
            <person name="Schiex T."/>
            <person name="Thomas J."/>
            <person name="Vandecasteele C."/>
            <person name="Vares D."/>
            <person name="Vear F."/>
            <person name="Vautrin S."/>
            <person name="Crespi M."/>
            <person name="Mangin B."/>
            <person name="Burke J.M."/>
            <person name="Salse J."/>
            <person name="Munos S."/>
            <person name="Vincourt P."/>
            <person name="Rieseberg L.H."/>
            <person name="Langlade N.B."/>
        </authorList>
    </citation>
    <scope>NUCLEOTIDE SEQUENCE [LARGE SCALE GENOMIC DNA]</scope>
    <source>
        <strain evidence="4">cv. SF193</strain>
        <tissue evidence="2">Leaves</tissue>
    </source>
</reference>
<accession>A0A251SYK0</accession>
<dbReference type="FunCoup" id="A0A251SYK0">
    <property type="interactions" value="1036"/>
</dbReference>
<feature type="transmembrane region" description="Helical" evidence="1">
    <location>
        <begin position="112"/>
        <end position="132"/>
    </location>
</feature>
<evidence type="ECO:0000313" key="4">
    <source>
        <dbReference type="Proteomes" id="UP000215914"/>
    </source>
</evidence>